<dbReference type="GO" id="GO:0005829">
    <property type="term" value="C:cytosol"/>
    <property type="evidence" value="ECO:0007669"/>
    <property type="project" value="TreeGrafter"/>
</dbReference>
<comment type="cofactor">
    <cofactor evidence="1">
        <name>pantetheine 4'-phosphate</name>
        <dbReference type="ChEBI" id="CHEBI:47942"/>
    </cofactor>
</comment>
<dbReference type="InterPro" id="IPR010071">
    <property type="entry name" value="AA_adenyl_dom"/>
</dbReference>
<feature type="domain" description="Carrier" evidence="6">
    <location>
        <begin position="1045"/>
        <end position="1120"/>
    </location>
</feature>
<dbReference type="Gene3D" id="1.10.1200.10">
    <property type="entry name" value="ACP-like"/>
    <property type="match status" value="3"/>
</dbReference>
<evidence type="ECO:0000313" key="10">
    <source>
        <dbReference type="Proteomes" id="UP000198319"/>
    </source>
</evidence>
<evidence type="ECO:0000256" key="3">
    <source>
        <dbReference type="ARBA" id="ARBA00022450"/>
    </source>
</evidence>
<evidence type="ECO:0000313" key="7">
    <source>
        <dbReference type="EMBL" id="OHT45886.1"/>
    </source>
</evidence>
<dbReference type="SUPFAM" id="SSF52777">
    <property type="entry name" value="CoA-dependent acyltransferases"/>
    <property type="match status" value="8"/>
</dbReference>
<dbReference type="InterPro" id="IPR045851">
    <property type="entry name" value="AMP-bd_C_sf"/>
</dbReference>
<dbReference type="NCBIfam" id="TIGR01733">
    <property type="entry name" value="AA-adenyl-dom"/>
    <property type="match status" value="3"/>
</dbReference>
<dbReference type="Proteomes" id="UP000198319">
    <property type="component" value="Unassembled WGS sequence"/>
</dbReference>
<dbReference type="PANTHER" id="PTHR45527">
    <property type="entry name" value="NONRIBOSOMAL PEPTIDE SYNTHETASE"/>
    <property type="match status" value="1"/>
</dbReference>
<evidence type="ECO:0000256" key="2">
    <source>
        <dbReference type="ARBA" id="ARBA00006432"/>
    </source>
</evidence>
<evidence type="ECO:0000313" key="9">
    <source>
        <dbReference type="Proteomes" id="UP000180252"/>
    </source>
</evidence>
<reference evidence="7" key="1">
    <citation type="submission" date="2016-09" db="EMBL/GenBank/DDBJ databases">
        <authorList>
            <person name="Capua I."/>
            <person name="De Benedictis P."/>
            <person name="Joannis T."/>
            <person name="Lombin L.H."/>
            <person name="Cattoli G."/>
        </authorList>
    </citation>
    <scope>NUCLEOTIDE SEQUENCE [LARGE SCALE GENOMIC DNA]</scope>
    <source>
        <strain evidence="7">MSU</strain>
    </source>
</reference>
<accession>A0A1S1J9P7</accession>
<dbReference type="CDD" id="cd05930">
    <property type="entry name" value="A_NRPS"/>
    <property type="match status" value="3"/>
</dbReference>
<reference evidence="8 10" key="3">
    <citation type="submission" date="2016-11" db="EMBL/GenBank/DDBJ databases">
        <title>Whole genomes of Flavobacteriaceae.</title>
        <authorList>
            <person name="Stine C."/>
            <person name="Li C."/>
            <person name="Tadesse D."/>
        </authorList>
    </citation>
    <scope>NUCLEOTIDE SEQUENCE [LARGE SCALE GENOMIC DNA]</scope>
    <source>
        <strain evidence="8 10">ATCC BAA-2541</strain>
    </source>
</reference>
<dbReference type="Gene3D" id="3.30.300.30">
    <property type="match status" value="3"/>
</dbReference>
<dbReference type="Gene3D" id="3.30.559.30">
    <property type="entry name" value="Nonribosomal peptide synthetase, condensation domain"/>
    <property type="match status" value="4"/>
</dbReference>
<dbReference type="Pfam" id="PF00668">
    <property type="entry name" value="Condensation"/>
    <property type="match status" value="4"/>
</dbReference>
<dbReference type="PROSITE" id="PS50075">
    <property type="entry name" value="CARRIER"/>
    <property type="match status" value="3"/>
</dbReference>
<dbReference type="InterPro" id="IPR023213">
    <property type="entry name" value="CAT-like_dom_sf"/>
</dbReference>
<dbReference type="SMART" id="SM00823">
    <property type="entry name" value="PKS_PP"/>
    <property type="match status" value="3"/>
</dbReference>
<dbReference type="Gene3D" id="2.30.38.10">
    <property type="entry name" value="Luciferase, Domain 3"/>
    <property type="match status" value="3"/>
</dbReference>
<dbReference type="PROSITE" id="PS00012">
    <property type="entry name" value="PHOSPHOPANTETHEINE"/>
    <property type="match status" value="2"/>
</dbReference>
<dbReference type="STRING" id="1278819.BHE19_08660"/>
<dbReference type="InterPro" id="IPR010060">
    <property type="entry name" value="NRPS_synth"/>
</dbReference>
<dbReference type="NCBIfam" id="TIGR01720">
    <property type="entry name" value="NRPS-para261"/>
    <property type="match status" value="1"/>
</dbReference>
<dbReference type="InterPro" id="IPR001242">
    <property type="entry name" value="Condensation_dom"/>
</dbReference>
<proteinExistence type="inferred from homology"/>
<protein>
    <recommendedName>
        <fullName evidence="6">Carrier domain-containing protein</fullName>
    </recommendedName>
</protein>
<dbReference type="FunFam" id="3.40.50.980:FF:000002">
    <property type="entry name" value="Enterobactin synthetase component F"/>
    <property type="match status" value="1"/>
</dbReference>
<feature type="domain" description="Carrier" evidence="6">
    <location>
        <begin position="3139"/>
        <end position="3213"/>
    </location>
</feature>
<keyword evidence="5" id="KW-0677">Repeat</keyword>
<dbReference type="Gene3D" id="3.30.559.10">
    <property type="entry name" value="Chloramphenicol acetyltransferase-like domain"/>
    <property type="match status" value="4"/>
</dbReference>
<dbReference type="EMBL" id="MUHG01000026">
    <property type="protein sequence ID" value="OXB17146.1"/>
    <property type="molecule type" value="Genomic_DNA"/>
</dbReference>
<dbReference type="RefSeq" id="WP_070907125.1">
    <property type="nucleotide sequence ID" value="NZ_MIKE01000022.1"/>
</dbReference>
<evidence type="ECO:0000256" key="4">
    <source>
        <dbReference type="ARBA" id="ARBA00022553"/>
    </source>
</evidence>
<feature type="domain" description="Carrier" evidence="6">
    <location>
        <begin position="2092"/>
        <end position="2167"/>
    </location>
</feature>
<keyword evidence="4" id="KW-0597">Phosphoprotein</keyword>
<dbReference type="InterPro" id="IPR020845">
    <property type="entry name" value="AMP-binding_CS"/>
</dbReference>
<dbReference type="CDD" id="cd19531">
    <property type="entry name" value="LCL_NRPS-like"/>
    <property type="match status" value="3"/>
</dbReference>
<dbReference type="GO" id="GO:0003824">
    <property type="term" value="F:catalytic activity"/>
    <property type="evidence" value="ECO:0007669"/>
    <property type="project" value="InterPro"/>
</dbReference>
<keyword evidence="10" id="KW-1185">Reference proteome</keyword>
<dbReference type="Gene3D" id="3.40.50.980">
    <property type="match status" value="6"/>
</dbReference>
<dbReference type="OrthoDB" id="9778690at2"/>
<dbReference type="PANTHER" id="PTHR45527:SF1">
    <property type="entry name" value="FATTY ACID SYNTHASE"/>
    <property type="match status" value="1"/>
</dbReference>
<evidence type="ECO:0000259" key="6">
    <source>
        <dbReference type="PROSITE" id="PS50075"/>
    </source>
</evidence>
<keyword evidence="3" id="KW-0596">Phosphopantetheine</keyword>
<reference evidence="9" key="2">
    <citation type="submission" date="2016-09" db="EMBL/GenBank/DDBJ databases">
        <authorList>
            <person name="Chen S."/>
            <person name="Walker E."/>
        </authorList>
    </citation>
    <scope>NUCLEOTIDE SEQUENCE [LARGE SCALE GENOMIC DNA]</scope>
    <source>
        <strain evidence="9">MSU</strain>
    </source>
</reference>
<dbReference type="SUPFAM" id="SSF47336">
    <property type="entry name" value="ACP-like"/>
    <property type="match status" value="3"/>
</dbReference>
<dbReference type="FunFam" id="3.30.300.30:FF:000010">
    <property type="entry name" value="Enterobactin synthetase component F"/>
    <property type="match status" value="1"/>
</dbReference>
<dbReference type="PROSITE" id="PS00455">
    <property type="entry name" value="AMP_BINDING"/>
    <property type="match status" value="3"/>
</dbReference>
<dbReference type="Pfam" id="PF00550">
    <property type="entry name" value="PP-binding"/>
    <property type="match status" value="3"/>
</dbReference>
<sequence length="3706" mass="415012">MKDIKSIITGLSHKEVQIFLDDSEENLRVTGNTAALTAEDKNDISTNKDRLIALLKSSKNSAKFNFESISAVSESESYEVSAGQRRLWTLSQFEGGSEVYNMPMRTILKGNYDIGYFQKAIIATIERHEILRTTFKMDENGDVRQYVQPTTDVNFGLSYVDFRNVADKDASVSGYIKEDSFVPFDLEKGPLFRLSLLQTEEDTYVFYYNMHHIIGDGWSMNVLSKDVFAFYESFVKGITPDLAPLAIQYKDYANWQAVQINSAVSTKDKAYWMESLSGELPILDLPSEKRRPSVKTHKGRSLRAYISKETTAMLQHFTKENNGSTFISLLTTINVLFHKYTSDTDIIIGSPVAGRDHADLANQIGFYVNTLALRNTVEAGENFTSIYKRIKEQTLEAFNHQMYPFDSLVENLNIKRDAGRSSVFDVLLVLQNTSANEVTIEIPTSKTDAILDLGETVSKFDVELNFREAGEHLVLDVAYNTEVYEYQMIEGLIRHYKQILEEVLFQPETPIGKLTYISQEEEKELVQDFNATATNYPVDLTLIDLIEEQVANNPEGVALAFEGEEMTYAALNEKANQVAHYLRSINVTTESIVGLCMERSFEMVIGMLGIMKSGGAYAPIDPHYPVERIEYIVKDTKAEVVLVNNDSFNKVNFLEGTTILNLDQQDSVLVNQSKTNPAVAIPVTNAAYVIYTSGSTGNPKGVVNEQRGLVNRLLWAKEYYNLTAKDVLIQKTTFCFDVSVWEFFLPLLTGCKLVIPKPEGHKDSDYLRELIAAHGVTMIHFVPSMLSAFLLDIDVSKCSSLKNVVCSGEALKISQVEDFQKVLPNVVLSNLYGPTEASIDVTSWIVPFNAVDLKRVTIGVPVANTQIYILDSEMNIQPKGVTGELYIGGVQVAREYINLPELNAYRFVQNPFGEGKLYRTGDNAKWLQDGTIEYLGREDSQVKIRGYRIELGELDTVINSCPFVHQGVVIAKEDAYGVNELVAYVVFKENKTKEDLVAYLKEHIPGYMIPGIMVQLDEIPLTSNGKVNRKALPDPTFSREYEYVAPGTKTEEELVAIWQNLLNVAQIGITDNFFELGGHSLLAVRLISATKKVMNVGLTITNVFGNPTISELASFIEKQDTASTFSLVSKQDLPADIPLSYAQERLWFIDKLKGSEHYHMPTVLTLKGDLNTAYLSQALKTIVERHEALRTIFIEKEGVAYQVVQSSDRWELNVVSGVADYKEFTAEEINKPFDLSKDYMLRATIIKVSDAEHILVLVRHHIATDGWSESIIVKEFKELYASYVTGKEANLPTLNFQYTDYSVWQRTELSEEVLAEKLEYWESKLTGVAPSALPTDYARPAVQSSRGNHISLKLDSDQSEALRAYAKEQGVTLFMLLSSVYKVLLYRYSGQSDICIGTTVANRPQQELESMIGFFVNALALRTDLSGNPSFNEVLKSVRQTTLEAYNHIAVPFEKVVDRVEKTRDKSRSSLFQVLFVLNNNPEAKVAEFSDITIEPMAMNYNIAKYDLTIFAEDSAEGISFSFNYCTDLFSAATVSGLRSHYQNLLTAILENGTSAIGNLAMLSAEEEQALLVEYNTPEYVLSGKGTVLSHFEAQVAKTPDAIAFVYNDSRMTYKELDEAATKLAYYYQQTYDLKQGDLIAMMMDTSNWSLLAMVSILKSGAGYVPIDLSLPKERQLYMVQEANVKCLLIESSSLFDVIDFSVPVFSIDIQYADIQTLPQEVTFSTLATEDTTAYVVYTSGTTGQPKGVQVSHKNLVDYYEGLEAKIAISANKSFGLMSSLSADLGNTVLYGSLLSGGCLHLFNKDTLMDGVKLQAYFNANPIDCIKIVPSHWQALSINNKLLLPARTLIFGGDVLQVSYVKEIAAQDSNVMIVNHYGPTESTIGKLLHQVDPAFDYVTIPVGKLFSDSEAYIVSSDMSLCPIGVSGELLLGGKGISKGYLNREDLTQEKFIANPFATAKSTVLYRTGDLVRRNSLGEIEFLGRVDDQVKIRGYRVELKEISRVIQGYSGIVQNEVLFKEDATGVKRLVSYLVVEEGYSEADLKSYLSGVVPDYMVPQVYVVLDQMPLTSNGKIDRKALPEPTVTEGRVYVAAETETEKGLVAIWQDLLNVEQIGVTDDFFELGGHSLLAVRLLSAIKTTLNVAINITDIFDHTNIAALASFIESQDNTLALPLVVKQDLPADIPLSYAQERLWFIDKLKGSENYHVPVLLNLKGALNTDYLSQALKTIVERHEALRTIYLEKEGIAYQKVQSSEHWNLTVLTSVADQKAFIKDEISRSFDLSKDYMLRATIIKVSDEEHILLLVRHHIATDGWSTSLIVNEFKTLYASYAEGKEAVLPALSFQYTDYSVWQRSEVSGDYLAEKLDYWESKLTGVAPSALPTDYARPAVQSSIGDYINFKLDRDRSEALRAYAKEEGVTLFMLLLSVYKVALYRYSGQSDICVGTTVANRPQQELESMIGFFVNTLALRTDLSGNPTFNEVLKSVKQTTLEAYNHIAVPFEKVVDRVEKARDKSRSSLFQILFVLNNNPEAKIAEFSDITIESVPMDYDISKFDLTIFAEDSPEGISFSFNYCSALFNSSTITGFRSHYENLLDTILADDTSSIGNLAMLSAEEEQALLVDYNTPEYALSGKGTVLSHFEVQVAKTPDAIAFVYNDSRMTYKELDEAATKLAYYYQQTYDLKQGDLIAMMMDTSNWSLLAMVSILKSGAGYVPIDLSLPKERQLYMVQEANVKCLLIESGSLFDVIDFSVPIFSIDIQYADIQALPQEVTFSTLATEDTTAYVVYTSGTTGQPKGVQVSHKNLVDYYEGLEAKISISANKSFGLMSSLSADLGNTVLYGSLLSGGCLHLFNKDTLMDGVKLQAYFNANPIDCIKIVPSHWQALRIDTDLLLPERTIIFGGDVLQVSYVKEIAAQDSNVMIVNHYGPTESTIGKLLHKVDPAFDYVTIPVGKLFSDSEAYIVSSDLSLCPIGVSGELLLGGKGISKGYLNREDLTQEKFIANPFAAGKSAVLYRTGDLVRRNSLGEIEFLGRVDDQVKIRGYRVELKEISRVIQGYPGVVQNEVSFREDVAGVKRLVSYLVVEEGYSEADLKTYLSGVVPDYMVPQVYVVLDQMPLTSNGKIDRKALPEPTAATGRTYVAPTTKAEEDLVTIWQNLLNVDEIGVTDNFFELGGDSIIVIQVVSRAKKKGYQVQVQDLFDYQTIAELAVAAERNSKEFSTAEQGILEGEVPLSPIQQWFFERNEAVLSHFNQAVLLSIDKKIPKEKLEKTVELIAKRHDSLRSIYQKEIVQGQEEWKQFYGESVNFYRTETIDDEKNVAEAVTAICAKYQQSLDIEKGDLARFVLIETPDAVPYNRFFMVSHHLAVDGVSWRFIIDDLETLLTEETTDEKLYLENKNNSFRDWINKLKNFAETEEIESQLEYWQQINSDYTPLPTDFSANKPTRQTKKTQIGILNQEYTKHLLKDANSAYNTEINDLMLSALQMTFEDVLGTKRLALGFEGHGRENVLKDIDVSGTTGWFTNKYPVILSKENAETEGDIVKSVKEALRRIPTKGMGYGCLRYLHSSEEIRHSLKDCGWDVVFNYLGQIDNVLNQSAVFSSAPEYGGDHISPTSILEEKFIVKAIIVANELRISWDYSEAQYQSETVQNLADKYIEYLTQLIEHCISKEDRELTPSDFGLSDSLDFKEFDALFESEIAEESQDESVLRF</sequence>
<dbReference type="InterPro" id="IPR000873">
    <property type="entry name" value="AMP-dep_synth/lig_dom"/>
</dbReference>
<dbReference type="Pfam" id="PF13193">
    <property type="entry name" value="AMP-binding_C"/>
    <property type="match status" value="1"/>
</dbReference>
<dbReference type="Proteomes" id="UP000180252">
    <property type="component" value="Unassembled WGS sequence"/>
</dbReference>
<dbReference type="NCBIfam" id="NF003417">
    <property type="entry name" value="PRK04813.1"/>
    <property type="match status" value="3"/>
</dbReference>
<dbReference type="FunFam" id="3.40.50.12780:FF:000012">
    <property type="entry name" value="Non-ribosomal peptide synthetase"/>
    <property type="match status" value="1"/>
</dbReference>
<organism evidence="7 9">
    <name type="scientific">Flavobacterium tructae</name>
    <dbReference type="NCBI Taxonomy" id="1114873"/>
    <lineage>
        <taxon>Bacteria</taxon>
        <taxon>Pseudomonadati</taxon>
        <taxon>Bacteroidota</taxon>
        <taxon>Flavobacteriia</taxon>
        <taxon>Flavobacteriales</taxon>
        <taxon>Flavobacteriaceae</taxon>
        <taxon>Flavobacterium</taxon>
    </lineage>
</organism>
<dbReference type="InterPro" id="IPR036736">
    <property type="entry name" value="ACP-like_sf"/>
</dbReference>
<dbReference type="GO" id="GO:0043041">
    <property type="term" value="P:amino acid activation for nonribosomal peptide biosynthetic process"/>
    <property type="evidence" value="ECO:0007669"/>
    <property type="project" value="TreeGrafter"/>
</dbReference>
<dbReference type="CDD" id="cd19534">
    <property type="entry name" value="E_NRPS"/>
    <property type="match status" value="1"/>
</dbReference>
<dbReference type="InterPro" id="IPR006162">
    <property type="entry name" value="Ppantetheine_attach_site"/>
</dbReference>
<name>A0A1S1J9P7_9FLAO</name>
<dbReference type="SUPFAM" id="SSF56801">
    <property type="entry name" value="Acetyl-CoA synthetase-like"/>
    <property type="match status" value="3"/>
</dbReference>
<dbReference type="EMBL" id="MIKE01000022">
    <property type="protein sequence ID" value="OHT45886.1"/>
    <property type="molecule type" value="Genomic_DNA"/>
</dbReference>
<gene>
    <name evidence="8" type="ORF">B0A71_17950</name>
    <name evidence="7" type="ORF">BHE19_08660</name>
</gene>
<dbReference type="GO" id="GO:0044550">
    <property type="term" value="P:secondary metabolite biosynthetic process"/>
    <property type="evidence" value="ECO:0007669"/>
    <property type="project" value="UniProtKB-ARBA"/>
</dbReference>
<dbReference type="InterPro" id="IPR009081">
    <property type="entry name" value="PP-bd_ACP"/>
</dbReference>
<dbReference type="FunFam" id="1.10.1200.10:FF:000005">
    <property type="entry name" value="Nonribosomal peptide synthetase 1"/>
    <property type="match status" value="3"/>
</dbReference>
<dbReference type="InterPro" id="IPR020806">
    <property type="entry name" value="PKS_PP-bd"/>
</dbReference>
<comment type="similarity">
    <text evidence="2">Belongs to the ATP-dependent AMP-binding enzyme family.</text>
</comment>
<evidence type="ECO:0000256" key="1">
    <source>
        <dbReference type="ARBA" id="ARBA00001957"/>
    </source>
</evidence>
<dbReference type="Pfam" id="PF00501">
    <property type="entry name" value="AMP-binding"/>
    <property type="match status" value="3"/>
</dbReference>
<dbReference type="FunFam" id="3.40.50.980:FF:000001">
    <property type="entry name" value="Non-ribosomal peptide synthetase"/>
    <property type="match status" value="1"/>
</dbReference>
<evidence type="ECO:0000256" key="5">
    <source>
        <dbReference type="ARBA" id="ARBA00022737"/>
    </source>
</evidence>
<dbReference type="InterPro" id="IPR025110">
    <property type="entry name" value="AMP-bd_C"/>
</dbReference>
<evidence type="ECO:0000313" key="8">
    <source>
        <dbReference type="EMBL" id="OXB17146.1"/>
    </source>
</evidence>
<comment type="caution">
    <text evidence="7">The sequence shown here is derived from an EMBL/GenBank/DDBJ whole genome shotgun (WGS) entry which is preliminary data.</text>
</comment>
<dbReference type="GO" id="GO:0031177">
    <property type="term" value="F:phosphopantetheine binding"/>
    <property type="evidence" value="ECO:0007669"/>
    <property type="project" value="InterPro"/>
</dbReference>